<keyword evidence="2" id="KW-1185">Reference proteome</keyword>
<comment type="caution">
    <text evidence="1">The sequence shown here is derived from an EMBL/GenBank/DDBJ whole genome shotgun (WGS) entry which is preliminary data.</text>
</comment>
<evidence type="ECO:0000313" key="1">
    <source>
        <dbReference type="EMBL" id="KAH7975600.1"/>
    </source>
</evidence>
<protein>
    <recommendedName>
        <fullName evidence="3">Tick transposon</fullName>
    </recommendedName>
</protein>
<evidence type="ECO:0008006" key="3">
    <source>
        <dbReference type="Google" id="ProtNLM"/>
    </source>
</evidence>
<organism evidence="1 2">
    <name type="scientific">Rhipicephalus sanguineus</name>
    <name type="common">Brown dog tick</name>
    <name type="synonym">Ixodes sanguineus</name>
    <dbReference type="NCBI Taxonomy" id="34632"/>
    <lineage>
        <taxon>Eukaryota</taxon>
        <taxon>Metazoa</taxon>
        <taxon>Ecdysozoa</taxon>
        <taxon>Arthropoda</taxon>
        <taxon>Chelicerata</taxon>
        <taxon>Arachnida</taxon>
        <taxon>Acari</taxon>
        <taxon>Parasitiformes</taxon>
        <taxon>Ixodida</taxon>
        <taxon>Ixodoidea</taxon>
        <taxon>Ixodidae</taxon>
        <taxon>Rhipicephalinae</taxon>
        <taxon>Rhipicephalus</taxon>
        <taxon>Rhipicephalus</taxon>
    </lineage>
</organism>
<proteinExistence type="predicted"/>
<dbReference type="VEuPathDB" id="VectorBase:RSAN_044515"/>
<dbReference type="Proteomes" id="UP000821837">
    <property type="component" value="Chromosome 10"/>
</dbReference>
<reference evidence="1" key="2">
    <citation type="submission" date="2021-09" db="EMBL/GenBank/DDBJ databases">
        <authorList>
            <person name="Jia N."/>
            <person name="Wang J."/>
            <person name="Shi W."/>
            <person name="Du L."/>
            <person name="Sun Y."/>
            <person name="Zhan W."/>
            <person name="Jiang J."/>
            <person name="Wang Q."/>
            <person name="Zhang B."/>
            <person name="Ji P."/>
            <person name="Sakyi L.B."/>
            <person name="Cui X."/>
            <person name="Yuan T."/>
            <person name="Jiang B."/>
            <person name="Yang W."/>
            <person name="Lam T.T.-Y."/>
            <person name="Chang Q."/>
            <person name="Ding S."/>
            <person name="Wang X."/>
            <person name="Zhu J."/>
            <person name="Ruan X."/>
            <person name="Zhao L."/>
            <person name="Wei J."/>
            <person name="Que T."/>
            <person name="Du C."/>
            <person name="Cheng J."/>
            <person name="Dai P."/>
            <person name="Han X."/>
            <person name="Huang E."/>
            <person name="Gao Y."/>
            <person name="Liu J."/>
            <person name="Shao H."/>
            <person name="Ye R."/>
            <person name="Li L."/>
            <person name="Wei W."/>
            <person name="Wang X."/>
            <person name="Wang C."/>
            <person name="Huo Q."/>
            <person name="Li W."/>
            <person name="Guo W."/>
            <person name="Chen H."/>
            <person name="Chen S."/>
            <person name="Zhou L."/>
            <person name="Zhou L."/>
            <person name="Ni X."/>
            <person name="Tian J."/>
            <person name="Zhou Y."/>
            <person name="Sheng Y."/>
            <person name="Liu T."/>
            <person name="Pan Y."/>
            <person name="Xia L."/>
            <person name="Li J."/>
            <person name="Zhao F."/>
            <person name="Cao W."/>
        </authorList>
    </citation>
    <scope>NUCLEOTIDE SEQUENCE</scope>
    <source>
        <strain evidence="1">Rsan-2018</strain>
        <tissue evidence="1">Larvae</tissue>
    </source>
</reference>
<dbReference type="AlphaFoldDB" id="A0A9D4QD23"/>
<sequence>MGMQLVDAAEYAERSRFAVVDSKGQTRISASIPCEHPEETEEVAVALALTDPTCMTVICDSRQAVRNFAKRWVWRRVAQILRNSPVQRAVGFQTRLLWFPTHIGEVSETQRHLNEMAHAKARKLGNRASERRLWGNTEDRLTSYNEITKAFYLARLTFPPHSDKLNRTQAAALRQHDLCGVV</sequence>
<name>A0A9D4QD23_RHISA</name>
<accession>A0A9D4QD23</accession>
<evidence type="ECO:0000313" key="2">
    <source>
        <dbReference type="Proteomes" id="UP000821837"/>
    </source>
</evidence>
<reference evidence="1" key="1">
    <citation type="journal article" date="2020" name="Cell">
        <title>Large-Scale Comparative Analyses of Tick Genomes Elucidate Their Genetic Diversity and Vector Capacities.</title>
        <authorList>
            <consortium name="Tick Genome and Microbiome Consortium (TIGMIC)"/>
            <person name="Jia N."/>
            <person name="Wang J."/>
            <person name="Shi W."/>
            <person name="Du L."/>
            <person name="Sun Y."/>
            <person name="Zhan W."/>
            <person name="Jiang J.F."/>
            <person name="Wang Q."/>
            <person name="Zhang B."/>
            <person name="Ji P."/>
            <person name="Bell-Sakyi L."/>
            <person name="Cui X.M."/>
            <person name="Yuan T.T."/>
            <person name="Jiang B.G."/>
            <person name="Yang W.F."/>
            <person name="Lam T.T."/>
            <person name="Chang Q.C."/>
            <person name="Ding S.J."/>
            <person name="Wang X.J."/>
            <person name="Zhu J.G."/>
            <person name="Ruan X.D."/>
            <person name="Zhao L."/>
            <person name="Wei J.T."/>
            <person name="Ye R.Z."/>
            <person name="Que T.C."/>
            <person name="Du C.H."/>
            <person name="Zhou Y.H."/>
            <person name="Cheng J.X."/>
            <person name="Dai P.F."/>
            <person name="Guo W.B."/>
            <person name="Han X.H."/>
            <person name="Huang E.J."/>
            <person name="Li L.F."/>
            <person name="Wei W."/>
            <person name="Gao Y.C."/>
            <person name="Liu J.Z."/>
            <person name="Shao H.Z."/>
            <person name="Wang X."/>
            <person name="Wang C.C."/>
            <person name="Yang T.C."/>
            <person name="Huo Q.B."/>
            <person name="Li W."/>
            <person name="Chen H.Y."/>
            <person name="Chen S.E."/>
            <person name="Zhou L.G."/>
            <person name="Ni X.B."/>
            <person name="Tian J.H."/>
            <person name="Sheng Y."/>
            <person name="Liu T."/>
            <person name="Pan Y.S."/>
            <person name="Xia L.Y."/>
            <person name="Li J."/>
            <person name="Zhao F."/>
            <person name="Cao W.C."/>
        </authorList>
    </citation>
    <scope>NUCLEOTIDE SEQUENCE</scope>
    <source>
        <strain evidence="1">Rsan-2018</strain>
    </source>
</reference>
<gene>
    <name evidence="1" type="ORF">HPB52_003598</name>
</gene>
<dbReference type="EMBL" id="JABSTV010001246">
    <property type="protein sequence ID" value="KAH7975600.1"/>
    <property type="molecule type" value="Genomic_DNA"/>
</dbReference>